<proteinExistence type="predicted"/>
<dbReference type="InterPro" id="IPR007730">
    <property type="entry name" value="SPOR-like_dom"/>
</dbReference>
<comment type="caution">
    <text evidence="2">The sequence shown here is derived from an EMBL/GenBank/DDBJ whole genome shotgun (WGS) entry which is preliminary data.</text>
</comment>
<feature type="domain" description="SPOR" evidence="1">
    <location>
        <begin position="96"/>
        <end position="175"/>
    </location>
</feature>
<evidence type="ECO:0000259" key="1">
    <source>
        <dbReference type="PROSITE" id="PS51724"/>
    </source>
</evidence>
<dbReference type="PROSITE" id="PS51724">
    <property type="entry name" value="SPOR"/>
    <property type="match status" value="1"/>
</dbReference>
<dbReference type="PANTHER" id="PTHR38687:SF1">
    <property type="entry name" value="CELL DIVISION PROTEIN DEDD"/>
    <property type="match status" value="1"/>
</dbReference>
<dbReference type="GO" id="GO:0032506">
    <property type="term" value="P:cytokinetic process"/>
    <property type="evidence" value="ECO:0007669"/>
    <property type="project" value="TreeGrafter"/>
</dbReference>
<dbReference type="InterPro" id="IPR036680">
    <property type="entry name" value="SPOR-like_sf"/>
</dbReference>
<dbReference type="eggNOG" id="COG3147">
    <property type="taxonomic scope" value="Bacteria"/>
</dbReference>
<dbReference type="Proteomes" id="UP000004931">
    <property type="component" value="Unassembled WGS sequence"/>
</dbReference>
<dbReference type="GO" id="GO:0042834">
    <property type="term" value="F:peptidoglycan binding"/>
    <property type="evidence" value="ECO:0007669"/>
    <property type="project" value="InterPro"/>
</dbReference>
<name>A0YB06_9GAMM</name>
<accession>A0YB06</accession>
<dbReference type="InterPro" id="IPR052521">
    <property type="entry name" value="Cell_div_SPOR-domain"/>
</dbReference>
<dbReference type="AlphaFoldDB" id="A0YB06"/>
<dbReference type="GO" id="GO:0032153">
    <property type="term" value="C:cell division site"/>
    <property type="evidence" value="ECO:0007669"/>
    <property type="project" value="TreeGrafter"/>
</dbReference>
<dbReference type="EMBL" id="AAVT01000002">
    <property type="protein sequence ID" value="EAW31736.1"/>
    <property type="molecule type" value="Genomic_DNA"/>
</dbReference>
<sequence>MNDGFKQRLVGAIVLLLLALILWPVVFSDPRPDIDKISQIPVTPTFKKYAVAAPVRPKAIAPISRPVEQNILAESDQTKNAQSAEKSGPPPVIDASGLPEAWVLQVASFSLKKNANELKNQLQAKGYKAFTRTVGSGGSLSTRVYIGPRFRKDAFNADKVNIEKEFSVKSLVVRFQQ</sequence>
<dbReference type="Pfam" id="PF05036">
    <property type="entry name" value="SPOR"/>
    <property type="match status" value="1"/>
</dbReference>
<dbReference type="Gene3D" id="3.30.70.1070">
    <property type="entry name" value="Sporulation related repeat"/>
    <property type="match status" value="1"/>
</dbReference>
<reference evidence="2 3" key="1">
    <citation type="journal article" date="2010" name="J. Bacteriol.">
        <title>Genome sequence of the oligotrophic marine Gammaproteobacterium HTCC2143, isolated from the Oregon Coast.</title>
        <authorList>
            <person name="Oh H.M."/>
            <person name="Kang I."/>
            <person name="Ferriera S."/>
            <person name="Giovannoni S.J."/>
            <person name="Cho J.C."/>
        </authorList>
    </citation>
    <scope>NUCLEOTIDE SEQUENCE [LARGE SCALE GENOMIC DNA]</scope>
    <source>
        <strain evidence="2 3">HTCC2143</strain>
    </source>
</reference>
<protein>
    <recommendedName>
        <fullName evidence="1">SPOR domain-containing protein</fullName>
    </recommendedName>
</protein>
<dbReference type="SUPFAM" id="SSF110997">
    <property type="entry name" value="Sporulation related repeat"/>
    <property type="match status" value="1"/>
</dbReference>
<keyword evidence="3" id="KW-1185">Reference proteome</keyword>
<dbReference type="GO" id="GO:0030428">
    <property type="term" value="C:cell septum"/>
    <property type="evidence" value="ECO:0007669"/>
    <property type="project" value="TreeGrafter"/>
</dbReference>
<dbReference type="PANTHER" id="PTHR38687">
    <property type="entry name" value="CELL DIVISION PROTEIN DEDD-RELATED"/>
    <property type="match status" value="1"/>
</dbReference>
<dbReference type="STRING" id="247633.GP2143_04780"/>
<dbReference type="OrthoDB" id="7069135at2"/>
<evidence type="ECO:0000313" key="2">
    <source>
        <dbReference type="EMBL" id="EAW31736.1"/>
    </source>
</evidence>
<gene>
    <name evidence="2" type="ORF">GP2143_04780</name>
</gene>
<organism evidence="2 3">
    <name type="scientific">marine gamma proteobacterium HTCC2143</name>
    <dbReference type="NCBI Taxonomy" id="247633"/>
    <lineage>
        <taxon>Bacteria</taxon>
        <taxon>Pseudomonadati</taxon>
        <taxon>Pseudomonadota</taxon>
        <taxon>Gammaproteobacteria</taxon>
        <taxon>Cellvibrionales</taxon>
        <taxon>Spongiibacteraceae</taxon>
        <taxon>BD1-7 clade</taxon>
    </lineage>
</organism>
<evidence type="ECO:0000313" key="3">
    <source>
        <dbReference type="Proteomes" id="UP000004931"/>
    </source>
</evidence>